<dbReference type="EMBL" id="JASEJX010000011">
    <property type="protein sequence ID" value="KAK4520041.1"/>
    <property type="molecule type" value="Genomic_DNA"/>
</dbReference>
<gene>
    <name evidence="5" type="primary">rtf2</name>
    <name evidence="5" type="ORF">ATC70_008169</name>
</gene>
<keyword evidence="3" id="KW-0862">Zinc</keyword>
<evidence type="ECO:0000256" key="1">
    <source>
        <dbReference type="ARBA" id="ARBA00022723"/>
    </source>
</evidence>
<evidence type="ECO:0000256" key="3">
    <source>
        <dbReference type="ARBA" id="ARBA00022833"/>
    </source>
</evidence>
<keyword evidence="6" id="KW-1185">Reference proteome</keyword>
<organism evidence="5 6">
    <name type="scientific">Mucor velutinosus</name>
    <dbReference type="NCBI Taxonomy" id="708070"/>
    <lineage>
        <taxon>Eukaryota</taxon>
        <taxon>Fungi</taxon>
        <taxon>Fungi incertae sedis</taxon>
        <taxon>Mucoromycota</taxon>
        <taxon>Mucoromycotina</taxon>
        <taxon>Mucoromycetes</taxon>
        <taxon>Mucorales</taxon>
        <taxon>Mucorineae</taxon>
        <taxon>Mucoraceae</taxon>
        <taxon>Mucor</taxon>
    </lineage>
</organism>
<dbReference type="InterPro" id="IPR027377">
    <property type="entry name" value="ZAR1/RTP1-5-like_Znf-3CxxC"/>
</dbReference>
<dbReference type="Proteomes" id="UP001304243">
    <property type="component" value="Unassembled WGS sequence"/>
</dbReference>
<name>A0AAN7I3P2_9FUNG</name>
<keyword evidence="1" id="KW-0479">Metal-binding</keyword>
<dbReference type="RefSeq" id="XP_064686707.1">
    <property type="nucleotide sequence ID" value="XM_064827423.1"/>
</dbReference>
<evidence type="ECO:0000259" key="4">
    <source>
        <dbReference type="SMART" id="SM01328"/>
    </source>
</evidence>
<keyword evidence="2" id="KW-0863">Zinc-finger</keyword>
<evidence type="ECO:0000256" key="2">
    <source>
        <dbReference type="ARBA" id="ARBA00022771"/>
    </source>
</evidence>
<reference evidence="5 6" key="1">
    <citation type="submission" date="2022-11" db="EMBL/GenBank/DDBJ databases">
        <title>Mucor velutinosus strain NIH1002 WGS.</title>
        <authorList>
            <person name="Subramanian P."/>
            <person name="Mullikin J.C."/>
            <person name="Segre J.A."/>
            <person name="Zelazny A.M."/>
        </authorList>
    </citation>
    <scope>NUCLEOTIDE SEQUENCE [LARGE SCALE GENOMIC DNA]</scope>
    <source>
        <strain evidence="5 6">NIH1002</strain>
    </source>
</reference>
<comment type="caution">
    <text evidence="5">The sequence shown here is derived from an EMBL/GenBank/DDBJ whole genome shotgun (WGS) entry which is preliminary data.</text>
</comment>
<accession>A0AAN7I3P2</accession>
<dbReference type="GO" id="GO:0008270">
    <property type="term" value="F:zinc ion binding"/>
    <property type="evidence" value="ECO:0007669"/>
    <property type="project" value="UniProtKB-KW"/>
</dbReference>
<dbReference type="GeneID" id="89951855"/>
<sequence>MSYYTDFEHTKAPYSVRIVKFGCENCGRRWQSANGSLSDYQKCRNCYERCYPSSYKIQAPNKRGNENRGTFQAHDTELCGRCERLGYSCMELGNAIDQDNLLVTGADDEDVVLTKSNDLFSYVVEPKIKRGKNKAKNEKSRAIFMDSRSDIDVYNTAHRLTIVDTVYYNKNDDALDFSKYNYLSDEQKMYEDSFYNMLDVEEY</sequence>
<proteinExistence type="predicted"/>
<dbReference type="AlphaFoldDB" id="A0AAN7I3P2"/>
<protein>
    <submittedName>
        <fullName evidence="5">Replication termination factor 2</fullName>
    </submittedName>
</protein>
<evidence type="ECO:0000313" key="6">
    <source>
        <dbReference type="Proteomes" id="UP001304243"/>
    </source>
</evidence>
<evidence type="ECO:0000313" key="5">
    <source>
        <dbReference type="EMBL" id="KAK4520041.1"/>
    </source>
</evidence>
<dbReference type="SMART" id="SM01328">
    <property type="entry name" value="zf-3CxxC"/>
    <property type="match status" value="1"/>
</dbReference>
<feature type="domain" description="3CxxC-type" evidence="4">
    <location>
        <begin position="16"/>
        <end position="85"/>
    </location>
</feature>